<dbReference type="AlphaFoldDB" id="A0A1M7UFY7"/>
<evidence type="ECO:0008006" key="3">
    <source>
        <dbReference type="Google" id="ProtNLM"/>
    </source>
</evidence>
<dbReference type="Gene3D" id="3.40.50.1820">
    <property type="entry name" value="alpha/beta hydrolase"/>
    <property type="match status" value="1"/>
</dbReference>
<dbReference type="SUPFAM" id="SSF53474">
    <property type="entry name" value="alpha/beta-Hydrolases"/>
    <property type="match status" value="1"/>
</dbReference>
<organism evidence="1 2">
    <name type="scientific">Bradyrhizobium erythrophlei</name>
    <dbReference type="NCBI Taxonomy" id="1437360"/>
    <lineage>
        <taxon>Bacteria</taxon>
        <taxon>Pseudomonadati</taxon>
        <taxon>Pseudomonadota</taxon>
        <taxon>Alphaproteobacteria</taxon>
        <taxon>Hyphomicrobiales</taxon>
        <taxon>Nitrobacteraceae</taxon>
        <taxon>Bradyrhizobium</taxon>
    </lineage>
</organism>
<evidence type="ECO:0000313" key="1">
    <source>
        <dbReference type="EMBL" id="SHN81846.1"/>
    </source>
</evidence>
<name>A0A1M7UFY7_9BRAD</name>
<sequence>MKRALIVLACIIAVAGGLYVAGSKWAIRHDTLELFDATRQRPVAVDLAVRRDYETRANEGTRILPVAIISNGNTVKNTEYSFLENVLAARGYLVASIQQDLPSDPPLVTKLGQPYVGRLEVYKRGEANIIFVLGELKKVQPNADYNHLTLVGHSNGGDIAMFTAKEHPELVSKVITLDNLRVPFVLNDKMKILSFRSDDPNFKADPGVLPTPEQAKAEGIDIVKTPFQHTWMSDRGPENAREQIQSTLNKFLGESAASDLSPVPTDNLLITKMGPGPYP</sequence>
<dbReference type="EMBL" id="LT670849">
    <property type="protein sequence ID" value="SHN81846.1"/>
    <property type="molecule type" value="Genomic_DNA"/>
</dbReference>
<keyword evidence="2" id="KW-1185">Reference proteome</keyword>
<dbReference type="RefSeq" id="WP_072821763.1">
    <property type="nucleotide sequence ID" value="NZ_LT670849.1"/>
</dbReference>
<dbReference type="OrthoDB" id="9814760at2"/>
<dbReference type="InterPro" id="IPR029058">
    <property type="entry name" value="AB_hydrolase_fold"/>
</dbReference>
<dbReference type="Proteomes" id="UP000184096">
    <property type="component" value="Chromosome I"/>
</dbReference>
<proteinExistence type="predicted"/>
<protein>
    <recommendedName>
        <fullName evidence="3">Chlorophyllase enzyme</fullName>
    </recommendedName>
</protein>
<reference evidence="2" key="1">
    <citation type="submission" date="2016-11" db="EMBL/GenBank/DDBJ databases">
        <authorList>
            <person name="Varghese N."/>
            <person name="Submissions S."/>
        </authorList>
    </citation>
    <scope>NUCLEOTIDE SEQUENCE [LARGE SCALE GENOMIC DNA]</scope>
    <source>
        <strain evidence="2">GAS401</strain>
    </source>
</reference>
<evidence type="ECO:0000313" key="2">
    <source>
        <dbReference type="Proteomes" id="UP000184096"/>
    </source>
</evidence>
<accession>A0A1M7UFY7</accession>
<gene>
    <name evidence="1" type="ORF">SAMN05444170_4923</name>
</gene>